<dbReference type="Gene3D" id="3.40.50.300">
    <property type="entry name" value="P-loop containing nucleotide triphosphate hydrolases"/>
    <property type="match status" value="2"/>
</dbReference>
<dbReference type="InterPro" id="IPR003439">
    <property type="entry name" value="ABC_transporter-like_ATP-bd"/>
</dbReference>
<dbReference type="InterPro" id="IPR003593">
    <property type="entry name" value="AAA+_ATPase"/>
</dbReference>
<dbReference type="STRING" id="56779.SAMN05421834_1067"/>
<proteinExistence type="predicted"/>
<comment type="subcellular location">
    <subcellularLocation>
        <location evidence="2">Cell inner membrane</location>
    </subcellularLocation>
    <subcellularLocation>
        <location evidence="1">Cell membrane</location>
        <topology evidence="1">Peripheral membrane protein</topology>
    </subcellularLocation>
</comment>
<evidence type="ECO:0000256" key="6">
    <source>
        <dbReference type="ARBA" id="ARBA00022737"/>
    </source>
</evidence>
<dbReference type="Proteomes" id="UP000185669">
    <property type="component" value="Unassembled WGS sequence"/>
</dbReference>
<evidence type="ECO:0000259" key="11">
    <source>
        <dbReference type="PROSITE" id="PS50893"/>
    </source>
</evidence>
<evidence type="ECO:0000313" key="13">
    <source>
        <dbReference type="Proteomes" id="UP000185669"/>
    </source>
</evidence>
<dbReference type="FunFam" id="3.40.50.300:FF:000127">
    <property type="entry name" value="Ribose import ATP-binding protein RbsA"/>
    <property type="match status" value="1"/>
</dbReference>
<protein>
    <submittedName>
        <fullName evidence="12">Ribose transport system ATP-binding protein</fullName>
    </submittedName>
</protein>
<evidence type="ECO:0000256" key="5">
    <source>
        <dbReference type="ARBA" id="ARBA00022597"/>
    </source>
</evidence>
<feature type="domain" description="ABC transporter" evidence="11">
    <location>
        <begin position="251"/>
        <end position="496"/>
    </location>
</feature>
<evidence type="ECO:0000313" key="12">
    <source>
        <dbReference type="EMBL" id="SIQ59309.1"/>
    </source>
</evidence>
<dbReference type="CDD" id="cd03216">
    <property type="entry name" value="ABC_Carb_Monos_I"/>
    <property type="match status" value="1"/>
</dbReference>
<keyword evidence="4" id="KW-1003">Cell membrane</keyword>
<dbReference type="InterPro" id="IPR027417">
    <property type="entry name" value="P-loop_NTPase"/>
</dbReference>
<dbReference type="PANTHER" id="PTHR43790:SF3">
    <property type="entry name" value="D-ALLOSE IMPORT ATP-BINDING PROTEIN ALSA-RELATED"/>
    <property type="match status" value="1"/>
</dbReference>
<evidence type="ECO:0000256" key="4">
    <source>
        <dbReference type="ARBA" id="ARBA00022475"/>
    </source>
</evidence>
<dbReference type="SUPFAM" id="SSF52540">
    <property type="entry name" value="P-loop containing nucleoside triphosphate hydrolases"/>
    <property type="match status" value="2"/>
</dbReference>
<dbReference type="Pfam" id="PF00005">
    <property type="entry name" value="ABC_tran"/>
    <property type="match status" value="2"/>
</dbReference>
<keyword evidence="10" id="KW-0472">Membrane</keyword>
<dbReference type="GO" id="GO:0015749">
    <property type="term" value="P:monosaccharide transmembrane transport"/>
    <property type="evidence" value="ECO:0007669"/>
    <property type="project" value="UniProtKB-ARBA"/>
</dbReference>
<dbReference type="EMBL" id="FTNC01000006">
    <property type="protein sequence ID" value="SIQ59309.1"/>
    <property type="molecule type" value="Genomic_DNA"/>
</dbReference>
<gene>
    <name evidence="12" type="ORF">SAMN05421834_1067</name>
</gene>
<accession>A0A1N6U1A2</accession>
<dbReference type="GO" id="GO:0005886">
    <property type="term" value="C:plasma membrane"/>
    <property type="evidence" value="ECO:0007669"/>
    <property type="project" value="UniProtKB-SubCell"/>
</dbReference>
<dbReference type="PANTHER" id="PTHR43790">
    <property type="entry name" value="CARBOHYDRATE TRANSPORT ATP-BINDING PROTEIN MG119-RELATED"/>
    <property type="match status" value="1"/>
</dbReference>
<evidence type="ECO:0000256" key="10">
    <source>
        <dbReference type="ARBA" id="ARBA00023136"/>
    </source>
</evidence>
<feature type="domain" description="ABC transporter" evidence="11">
    <location>
        <begin position="8"/>
        <end position="244"/>
    </location>
</feature>
<dbReference type="FunFam" id="3.40.50.300:FF:000126">
    <property type="entry name" value="Galactose/methyl galactoside import ATP-binding protein MglA"/>
    <property type="match status" value="1"/>
</dbReference>
<evidence type="ECO:0000256" key="3">
    <source>
        <dbReference type="ARBA" id="ARBA00022448"/>
    </source>
</evidence>
<keyword evidence="9" id="KW-1278">Translocase</keyword>
<evidence type="ECO:0000256" key="1">
    <source>
        <dbReference type="ARBA" id="ARBA00004202"/>
    </source>
</evidence>
<keyword evidence="5" id="KW-0762">Sugar transport</keyword>
<dbReference type="PROSITE" id="PS00211">
    <property type="entry name" value="ABC_TRANSPORTER_1"/>
    <property type="match status" value="1"/>
</dbReference>
<dbReference type="PROSITE" id="PS50893">
    <property type="entry name" value="ABC_TRANSPORTER_2"/>
    <property type="match status" value="2"/>
</dbReference>
<evidence type="ECO:0000256" key="9">
    <source>
        <dbReference type="ARBA" id="ARBA00022967"/>
    </source>
</evidence>
<evidence type="ECO:0000256" key="2">
    <source>
        <dbReference type="ARBA" id="ARBA00004533"/>
    </source>
</evidence>
<dbReference type="RefSeq" id="WP_076544343.1">
    <property type="nucleotide sequence ID" value="NZ_FTNC01000006.1"/>
</dbReference>
<dbReference type="CDD" id="cd03215">
    <property type="entry name" value="ABC_Carb_Monos_II"/>
    <property type="match status" value="1"/>
</dbReference>
<keyword evidence="8 12" id="KW-0067">ATP-binding</keyword>
<evidence type="ECO:0000256" key="7">
    <source>
        <dbReference type="ARBA" id="ARBA00022741"/>
    </source>
</evidence>
<dbReference type="InterPro" id="IPR017871">
    <property type="entry name" value="ABC_transporter-like_CS"/>
</dbReference>
<keyword evidence="6" id="KW-0677">Repeat</keyword>
<evidence type="ECO:0000256" key="8">
    <source>
        <dbReference type="ARBA" id="ARBA00022840"/>
    </source>
</evidence>
<dbReference type="InterPro" id="IPR050107">
    <property type="entry name" value="ABC_carbohydrate_import_ATPase"/>
</dbReference>
<reference evidence="13" key="1">
    <citation type="submission" date="2017-01" db="EMBL/GenBank/DDBJ databases">
        <authorList>
            <person name="Varghese N."/>
            <person name="Submissions S."/>
        </authorList>
    </citation>
    <scope>NUCLEOTIDE SEQUENCE [LARGE SCALE GENOMIC DNA]</scope>
    <source>
        <strain evidence="13">ATCC 700103</strain>
    </source>
</reference>
<keyword evidence="7" id="KW-0547">Nucleotide-binding</keyword>
<keyword evidence="13" id="KW-1185">Reference proteome</keyword>
<keyword evidence="3" id="KW-0813">Transport</keyword>
<organism evidence="12 13">
    <name type="scientific">Halanaerobium kushneri</name>
    <dbReference type="NCBI Taxonomy" id="56779"/>
    <lineage>
        <taxon>Bacteria</taxon>
        <taxon>Bacillati</taxon>
        <taxon>Bacillota</taxon>
        <taxon>Clostridia</taxon>
        <taxon>Halanaerobiales</taxon>
        <taxon>Halanaerobiaceae</taxon>
        <taxon>Halanaerobium</taxon>
    </lineage>
</organism>
<dbReference type="GO" id="GO:0005524">
    <property type="term" value="F:ATP binding"/>
    <property type="evidence" value="ECO:0007669"/>
    <property type="project" value="UniProtKB-KW"/>
</dbReference>
<dbReference type="OrthoDB" id="9771863at2"/>
<sequence>MSSNQSILELSSITKKFPGVLALDQVDFNLKEGEVHALVGENGAGKSTLIKIISGVHKKDGGEIKFKGQSVDIKGPKHSRKLGISVIYQEFNLVPYLSISENIFLGREDMKGQTIIDKKEMYQKSKKILQDLGIDIDPNTQIADLGVAMQQMVEIAKAISMDSDIIIMDEPTAALGDNEIEELFKTIDNLKEKGISVIYISHRLKELWQVADRVTVFRDGQYIATHPISETDKDLLITEMVGRELKEQFPERDAEIGEEILAVENLNRGDLLKDISFSLKKGEVLGFAGLVGSGRTELMRCIFGADKMDSGKILIDQKEAKIENPRSAIESGIGFITEDRKKQGLVLVRSVKENISLTDLSQVMNGMILKDDKDKKLAQEYIEKLNIKTPGEEQEVQFLSGGNQQKVVLAKWLIRNTKILIFDEPTRGIDVGAKKEVYSLINQLAEEGVGIIMVSSELPEILGMSDRIIVMNHGEIAGQMDIEDANQENILSLATRE</sequence>
<dbReference type="GO" id="GO:0016887">
    <property type="term" value="F:ATP hydrolysis activity"/>
    <property type="evidence" value="ECO:0007669"/>
    <property type="project" value="InterPro"/>
</dbReference>
<dbReference type="SMART" id="SM00382">
    <property type="entry name" value="AAA"/>
    <property type="match status" value="2"/>
</dbReference>
<dbReference type="AlphaFoldDB" id="A0A1N6U1A2"/>
<name>A0A1N6U1A2_9FIRM</name>